<keyword evidence="4" id="KW-1185">Reference proteome</keyword>
<dbReference type="eggNOG" id="arCOG01021">
    <property type="taxonomic scope" value="Archaea"/>
</dbReference>
<accession>U2YRU0</accession>
<dbReference type="Proteomes" id="UP000016986">
    <property type="component" value="Unassembled WGS sequence"/>
</dbReference>
<protein>
    <submittedName>
        <fullName evidence="3">Branched-chain amino acid ABC transporter, amino acid-binding protein</fullName>
    </submittedName>
</protein>
<evidence type="ECO:0000259" key="2">
    <source>
        <dbReference type="Pfam" id="PF13458"/>
    </source>
</evidence>
<name>U2YRU0_9EURY</name>
<proteinExistence type="predicted"/>
<dbReference type="InterPro" id="IPR028082">
    <property type="entry name" value="Peripla_BP_I"/>
</dbReference>
<dbReference type="PANTHER" id="PTHR30483">
    <property type="entry name" value="LEUCINE-SPECIFIC-BINDING PROTEIN"/>
    <property type="match status" value="1"/>
</dbReference>
<dbReference type="EMBL" id="BATA01000003">
    <property type="protein sequence ID" value="GAD51442.1"/>
    <property type="molecule type" value="Genomic_DNA"/>
</dbReference>
<dbReference type="OrthoDB" id="21336at2157"/>
<evidence type="ECO:0000313" key="4">
    <source>
        <dbReference type="Proteomes" id="UP000016986"/>
    </source>
</evidence>
<evidence type="ECO:0000313" key="3">
    <source>
        <dbReference type="EMBL" id="GAD51442.1"/>
    </source>
</evidence>
<reference evidence="3 4" key="1">
    <citation type="submission" date="2013-09" db="EMBL/GenBank/DDBJ databases">
        <title>Whole genome sequencing of Halarchaeum acidiphilum strain MH1-52-1.</title>
        <authorList>
            <person name="Shimane Y."/>
            <person name="Minegishi H."/>
            <person name="Nishi S."/>
            <person name="Echigo A."/>
            <person name="Shuto A."/>
            <person name="Konishi M."/>
            <person name="Ito T."/>
            <person name="Ohkuma M."/>
            <person name="Ohta Y."/>
            <person name="Nagano Y."/>
            <person name="Tsubouchi T."/>
            <person name="Mori K."/>
            <person name="Usui K."/>
            <person name="Kamekura M."/>
            <person name="Usami R."/>
            <person name="Takaki Y."/>
            <person name="Hatada Y."/>
        </authorList>
    </citation>
    <scope>NUCLEOTIDE SEQUENCE [LARGE SCALE GENOMIC DNA]</scope>
    <source>
        <strain evidence="3 4">JCM 16109</strain>
    </source>
</reference>
<gene>
    <name evidence="3" type="ORF">MBEHAL_0202</name>
</gene>
<dbReference type="PANTHER" id="PTHR30483:SF6">
    <property type="entry name" value="PERIPLASMIC BINDING PROTEIN OF ABC TRANSPORTER FOR NATURAL AMINO ACIDS"/>
    <property type="match status" value="1"/>
</dbReference>
<dbReference type="InterPro" id="IPR028081">
    <property type="entry name" value="Leu-bd"/>
</dbReference>
<comment type="caution">
    <text evidence="3">The sequence shown here is derived from an EMBL/GenBank/DDBJ whole genome shotgun (WGS) entry which is preliminary data.</text>
</comment>
<dbReference type="Pfam" id="PF13458">
    <property type="entry name" value="Peripla_BP_6"/>
    <property type="match status" value="1"/>
</dbReference>
<evidence type="ECO:0000256" key="1">
    <source>
        <dbReference type="ARBA" id="ARBA00022729"/>
    </source>
</evidence>
<dbReference type="InterPro" id="IPR051010">
    <property type="entry name" value="BCAA_transport"/>
</dbReference>
<keyword evidence="1" id="KW-0732">Signal</keyword>
<dbReference type="PROSITE" id="PS51318">
    <property type="entry name" value="TAT"/>
    <property type="match status" value="1"/>
</dbReference>
<dbReference type="SUPFAM" id="SSF53822">
    <property type="entry name" value="Periplasmic binding protein-like I"/>
    <property type="match status" value="1"/>
</dbReference>
<dbReference type="CDD" id="cd06346">
    <property type="entry name" value="PBP1_ABC_ligand_binding-like"/>
    <property type="match status" value="1"/>
</dbReference>
<dbReference type="RefSeq" id="WP_020221695.1">
    <property type="nucleotide sequence ID" value="NZ_BANO01000090.1"/>
</dbReference>
<feature type="domain" description="Leucine-binding protein" evidence="2">
    <location>
        <begin position="41"/>
        <end position="348"/>
    </location>
</feature>
<sequence>MASHTNSFDRRDFLKIAGVTGTAALAGCTGGGSGGDGGSDTYTIGMVDAQTGSLSEFGTRNERGRTLALSDVNDVGVKDGTLSLSVEDSQSTNQGGVSAAQKLVNQSGVPFLIGTVGSGVSIAIYESVIKGTDVVQLSQNSTGPKLTDYPGLLRMSPTGKTQSSAIADLVSKDGHDSVALTYINNEYGSGIADAFRSSFSGEIAYDAAHDQGQASYSSVITAMHQSGADAWVFITYQPEFTTMAQEAYDQGYSNEDIDYYGADSVKGTKVIQNTPKGSIDGMKVVAPSAAVDQDNYKQFASAFTDEYGSEPTAWSAYTYDCVVTAALSIQVADDFTGKALSDVVRDVTRPEGQKVKTYEAAHDVVADGGSASDIDYQGVSGPIDLDENGDPEAYLQVFGVQDHSYVSTGFVST</sequence>
<dbReference type="InterPro" id="IPR006311">
    <property type="entry name" value="TAT_signal"/>
</dbReference>
<dbReference type="AlphaFoldDB" id="U2YRU0"/>
<organism evidence="3 4">
    <name type="scientific">Halarchaeum acidiphilum MH1-52-1</name>
    <dbReference type="NCBI Taxonomy" id="1261545"/>
    <lineage>
        <taxon>Archaea</taxon>
        <taxon>Methanobacteriati</taxon>
        <taxon>Methanobacteriota</taxon>
        <taxon>Stenosarchaea group</taxon>
        <taxon>Halobacteria</taxon>
        <taxon>Halobacteriales</taxon>
        <taxon>Halobacteriaceae</taxon>
    </lineage>
</organism>
<dbReference type="Gene3D" id="3.40.50.2300">
    <property type="match status" value="2"/>
</dbReference>